<reference evidence="10 11" key="1">
    <citation type="journal article" date="2018" name="Nat. Ecol. Evol.">
        <title>Shark genomes provide insights into elasmobranch evolution and the origin of vertebrates.</title>
        <authorList>
            <person name="Hara Y"/>
            <person name="Yamaguchi K"/>
            <person name="Onimaru K"/>
            <person name="Kadota M"/>
            <person name="Koyanagi M"/>
            <person name="Keeley SD"/>
            <person name="Tatsumi K"/>
            <person name="Tanaka K"/>
            <person name="Motone F"/>
            <person name="Kageyama Y"/>
            <person name="Nozu R"/>
            <person name="Adachi N"/>
            <person name="Nishimura O"/>
            <person name="Nakagawa R"/>
            <person name="Tanegashima C"/>
            <person name="Kiyatake I"/>
            <person name="Matsumoto R"/>
            <person name="Murakumo K"/>
            <person name="Nishida K"/>
            <person name="Terakita A"/>
            <person name="Kuratani S"/>
            <person name="Sato K"/>
            <person name="Hyodo S Kuraku.S."/>
        </authorList>
    </citation>
    <scope>NUCLEOTIDE SEQUENCE [LARGE SCALE GENOMIC DNA]</scope>
</reference>
<keyword evidence="5" id="KW-0282">Flagellum</keyword>
<dbReference type="PROSITE" id="PS00018">
    <property type="entry name" value="EF_HAND_1"/>
    <property type="match status" value="1"/>
</dbReference>
<protein>
    <recommendedName>
        <fullName evidence="9">EF-hand domain-containing protein</fullName>
    </recommendedName>
</protein>
<dbReference type="InterPro" id="IPR018247">
    <property type="entry name" value="EF_Hand_1_Ca_BS"/>
</dbReference>
<evidence type="ECO:0000256" key="2">
    <source>
        <dbReference type="ARBA" id="ARBA00022490"/>
    </source>
</evidence>
<dbReference type="PANTHER" id="PTHR12086">
    <property type="entry name" value="EF-HAND DOMAIN C-TERMINAL CONTAINING PROTEIN"/>
    <property type="match status" value="1"/>
</dbReference>
<organism evidence="10 11">
    <name type="scientific">Chiloscyllium punctatum</name>
    <name type="common">Brownbanded bambooshark</name>
    <name type="synonym">Hemiscyllium punctatum</name>
    <dbReference type="NCBI Taxonomy" id="137246"/>
    <lineage>
        <taxon>Eukaryota</taxon>
        <taxon>Metazoa</taxon>
        <taxon>Chordata</taxon>
        <taxon>Craniata</taxon>
        <taxon>Vertebrata</taxon>
        <taxon>Chondrichthyes</taxon>
        <taxon>Elasmobranchii</taxon>
        <taxon>Galeomorphii</taxon>
        <taxon>Galeoidea</taxon>
        <taxon>Orectolobiformes</taxon>
        <taxon>Hemiscylliidae</taxon>
        <taxon>Chiloscyllium</taxon>
    </lineage>
</organism>
<accession>A0A401RT33</accession>
<dbReference type="OrthoDB" id="2096280at2759"/>
<dbReference type="InterPro" id="IPR002048">
    <property type="entry name" value="EF_hand_dom"/>
</dbReference>
<dbReference type="SMART" id="SM00054">
    <property type="entry name" value="EFh"/>
    <property type="match status" value="2"/>
</dbReference>
<keyword evidence="4" id="KW-0106">Calcium</keyword>
<dbReference type="OMA" id="DCIRPIY"/>
<keyword evidence="6" id="KW-0969">Cilium</keyword>
<evidence type="ECO:0000259" key="9">
    <source>
        <dbReference type="PROSITE" id="PS50222"/>
    </source>
</evidence>
<dbReference type="Gene3D" id="1.10.238.10">
    <property type="entry name" value="EF-hand"/>
    <property type="match status" value="1"/>
</dbReference>
<gene>
    <name evidence="10" type="ORF">chiPu_0019770</name>
</gene>
<dbReference type="SUPFAM" id="SSF47473">
    <property type="entry name" value="EF-hand"/>
    <property type="match status" value="1"/>
</dbReference>
<dbReference type="EMBL" id="BEZZ01002159">
    <property type="protein sequence ID" value="GCC21303.1"/>
    <property type="molecule type" value="Genomic_DNA"/>
</dbReference>
<dbReference type="STRING" id="137246.A0A401RT33"/>
<evidence type="ECO:0000256" key="8">
    <source>
        <dbReference type="ARBA" id="ARBA00023273"/>
    </source>
</evidence>
<evidence type="ECO:0000256" key="1">
    <source>
        <dbReference type="ARBA" id="ARBA00004611"/>
    </source>
</evidence>
<keyword evidence="2" id="KW-0963">Cytoplasm</keyword>
<evidence type="ECO:0000313" key="10">
    <source>
        <dbReference type="EMBL" id="GCC21303.1"/>
    </source>
</evidence>
<comment type="subcellular location">
    <subcellularLocation>
        <location evidence="1">Cytoplasm</location>
        <location evidence="1">Cytoskeleton</location>
        <location evidence="1">Flagellum axoneme</location>
    </subcellularLocation>
</comment>
<keyword evidence="3" id="KW-0677">Repeat</keyword>
<dbReference type="PROSITE" id="PS50222">
    <property type="entry name" value="EF_HAND_2"/>
    <property type="match status" value="2"/>
</dbReference>
<evidence type="ECO:0000256" key="6">
    <source>
        <dbReference type="ARBA" id="ARBA00023069"/>
    </source>
</evidence>
<dbReference type="Pfam" id="PF13499">
    <property type="entry name" value="EF-hand_7"/>
    <property type="match status" value="1"/>
</dbReference>
<dbReference type="InterPro" id="IPR057428">
    <property type="entry name" value="EFHB_EF-hand_C"/>
</dbReference>
<comment type="caution">
    <text evidence="10">The sequence shown here is derived from an EMBL/GenBank/DDBJ whole genome shotgun (WGS) entry which is preliminary data.</text>
</comment>
<dbReference type="PANTHER" id="PTHR12086:SF12">
    <property type="entry name" value="EF-HAND DOMAIN-CONTAINING FAMILY MEMBER B"/>
    <property type="match status" value="1"/>
</dbReference>
<proteinExistence type="predicted"/>
<evidence type="ECO:0000256" key="3">
    <source>
        <dbReference type="ARBA" id="ARBA00022737"/>
    </source>
</evidence>
<dbReference type="CDD" id="cd00051">
    <property type="entry name" value="EFh"/>
    <property type="match status" value="1"/>
</dbReference>
<sequence>MLSDVQPLKPVYAGKFTDTDPVLDTAGRLVPITGRVVDCLTEVQPRPVTPPVVKKFLNTSSPKPGKATIFYGKATDPDVATQMEHGLPSKISTSAASLLNPPLRTRVQQMFFDKITAAYPSNQRGPLGKSHDQSPGLPKGMDIYNTTFGRKGVKDITAGELVNPPKTQRQVYEESQAGHSLYVTTHNAYNVGEQRDRNYDWSRHSKYSAFGIETPYFNDGRLTAKSLQWLTDVQQRNSAKIISKKVDDFREKTQHQIGKVLDPNADTRKIPPDHTFGVLLHPDKYGVGDLIYYRNPSTFLRGNDRDQGIFNTLRQHLMKANYHNFKSLLEAFRHYDKNGDGKIDREELRDVCIQFNLNLDPKLIDQLIEYCDTEGKGTINFLEFANFLNWKDKMPLGEIEQKIITKGNLPTEEGSGLVASEDIIPLDIGSSAKTLRTITRKEDRSNGHYWKTSSLINGVVGSYSPSDYQTYGLPTIRTDLAAPRFRRISDTTNYGDEATASALLNPSVFAQREVFEKDMFMDRSKEEIKRIFCKVGVNMSKETFEEVWKRAAMKHPKGEVSVETFRNVLDEIQTAQLLTC</sequence>
<dbReference type="Proteomes" id="UP000287033">
    <property type="component" value="Unassembled WGS sequence"/>
</dbReference>
<name>A0A401RT33_CHIPU</name>
<feature type="domain" description="EF-hand" evidence="9">
    <location>
        <begin position="323"/>
        <end position="358"/>
    </location>
</feature>
<dbReference type="InterPro" id="IPR040193">
    <property type="entry name" value="EFHC1/EFHC2/EFHB"/>
</dbReference>
<evidence type="ECO:0000256" key="7">
    <source>
        <dbReference type="ARBA" id="ARBA00023212"/>
    </source>
</evidence>
<dbReference type="AlphaFoldDB" id="A0A401RT33"/>
<evidence type="ECO:0000256" key="4">
    <source>
        <dbReference type="ARBA" id="ARBA00022837"/>
    </source>
</evidence>
<keyword evidence="7" id="KW-0206">Cytoskeleton</keyword>
<keyword evidence="8" id="KW-0966">Cell projection</keyword>
<keyword evidence="11" id="KW-1185">Reference proteome</keyword>
<evidence type="ECO:0000256" key="5">
    <source>
        <dbReference type="ARBA" id="ARBA00022846"/>
    </source>
</evidence>
<dbReference type="Pfam" id="PF25325">
    <property type="entry name" value="EF-hand_EFHB_C"/>
    <property type="match status" value="1"/>
</dbReference>
<dbReference type="InterPro" id="IPR011992">
    <property type="entry name" value="EF-hand-dom_pair"/>
</dbReference>
<dbReference type="GO" id="GO:0005509">
    <property type="term" value="F:calcium ion binding"/>
    <property type="evidence" value="ECO:0007669"/>
    <property type="project" value="InterPro"/>
</dbReference>
<evidence type="ECO:0000313" key="11">
    <source>
        <dbReference type="Proteomes" id="UP000287033"/>
    </source>
</evidence>
<feature type="domain" description="EF-hand" evidence="9">
    <location>
        <begin position="359"/>
        <end position="394"/>
    </location>
</feature>